<feature type="transmembrane region" description="Helical" evidence="9">
    <location>
        <begin position="269"/>
        <end position="288"/>
    </location>
</feature>
<keyword evidence="4 9" id="KW-0812">Transmembrane</keyword>
<feature type="region of interest" description="Disordered" evidence="8">
    <location>
        <begin position="1"/>
        <end position="81"/>
    </location>
</feature>
<feature type="transmembrane region" description="Helical" evidence="9">
    <location>
        <begin position="449"/>
        <end position="473"/>
    </location>
</feature>
<feature type="transmembrane region" description="Helical" evidence="9">
    <location>
        <begin position="415"/>
        <end position="437"/>
    </location>
</feature>
<feature type="transmembrane region" description="Helical" evidence="9">
    <location>
        <begin position="93"/>
        <end position="113"/>
    </location>
</feature>
<keyword evidence="6 9" id="KW-0472">Membrane</keyword>
<dbReference type="PROSITE" id="PS50850">
    <property type="entry name" value="MFS"/>
    <property type="match status" value="1"/>
</dbReference>
<dbReference type="PANTHER" id="PTHR48022">
    <property type="entry name" value="PLASTIDIC GLUCOSE TRANSPORTER 4"/>
    <property type="match status" value="1"/>
</dbReference>
<dbReference type="GO" id="GO:0005351">
    <property type="term" value="F:carbohydrate:proton symporter activity"/>
    <property type="evidence" value="ECO:0007669"/>
    <property type="project" value="TreeGrafter"/>
</dbReference>
<dbReference type="EMBL" id="JAAHCF010000448">
    <property type="protein sequence ID" value="KAK8143913.1"/>
    <property type="molecule type" value="Genomic_DNA"/>
</dbReference>
<keyword evidence="3 7" id="KW-0813">Transport</keyword>
<dbReference type="InterPro" id="IPR020846">
    <property type="entry name" value="MFS_dom"/>
</dbReference>
<feature type="transmembrane region" description="Helical" evidence="9">
    <location>
        <begin position="143"/>
        <end position="165"/>
    </location>
</feature>
<feature type="compositionally biased region" description="Polar residues" evidence="8">
    <location>
        <begin position="604"/>
        <end position="620"/>
    </location>
</feature>
<feature type="transmembrane region" description="Helical" evidence="9">
    <location>
        <begin position="485"/>
        <end position="508"/>
    </location>
</feature>
<comment type="caution">
    <text evidence="11">The sequence shown here is derived from an EMBL/GenBank/DDBJ whole genome shotgun (WGS) entry which is preliminary data.</text>
</comment>
<proteinExistence type="inferred from homology"/>
<evidence type="ECO:0000256" key="2">
    <source>
        <dbReference type="ARBA" id="ARBA00010992"/>
    </source>
</evidence>
<dbReference type="SUPFAM" id="SSF103473">
    <property type="entry name" value="MFS general substrate transporter"/>
    <property type="match status" value="1"/>
</dbReference>
<dbReference type="Gene3D" id="1.20.1250.20">
    <property type="entry name" value="MFS general substrate transporter like domains"/>
    <property type="match status" value="1"/>
</dbReference>
<evidence type="ECO:0000313" key="11">
    <source>
        <dbReference type="EMBL" id="KAK8143913.1"/>
    </source>
</evidence>
<accession>A0AAW0RPD8</accession>
<feature type="transmembrane region" description="Helical" evidence="9">
    <location>
        <begin position="177"/>
        <end position="197"/>
    </location>
</feature>
<feature type="transmembrane region" description="Helical" evidence="9">
    <location>
        <begin position="203"/>
        <end position="223"/>
    </location>
</feature>
<dbReference type="Proteomes" id="UP001397290">
    <property type="component" value="Unassembled WGS sequence"/>
</dbReference>
<evidence type="ECO:0000256" key="6">
    <source>
        <dbReference type="ARBA" id="ARBA00023136"/>
    </source>
</evidence>
<feature type="transmembrane region" description="Helical" evidence="9">
    <location>
        <begin position="520"/>
        <end position="538"/>
    </location>
</feature>
<protein>
    <recommendedName>
        <fullName evidence="10">Major facilitator superfamily (MFS) profile domain-containing protein</fullName>
    </recommendedName>
</protein>
<dbReference type="InterPro" id="IPR050360">
    <property type="entry name" value="MFS_Sugar_Transporters"/>
</dbReference>
<feature type="region of interest" description="Disordered" evidence="8">
    <location>
        <begin position="599"/>
        <end position="620"/>
    </location>
</feature>
<evidence type="ECO:0000256" key="4">
    <source>
        <dbReference type="ARBA" id="ARBA00022692"/>
    </source>
</evidence>
<evidence type="ECO:0000313" key="12">
    <source>
        <dbReference type="Proteomes" id="UP001397290"/>
    </source>
</evidence>
<dbReference type="InterPro" id="IPR036259">
    <property type="entry name" value="MFS_trans_sf"/>
</dbReference>
<feature type="transmembrane region" description="Helical" evidence="9">
    <location>
        <begin position="386"/>
        <end position="408"/>
    </location>
</feature>
<dbReference type="AlphaFoldDB" id="A0AAW0RPD8"/>
<evidence type="ECO:0000256" key="8">
    <source>
        <dbReference type="SAM" id="MobiDB-lite"/>
    </source>
</evidence>
<keyword evidence="12" id="KW-1185">Reference proteome</keyword>
<dbReference type="Pfam" id="PF00083">
    <property type="entry name" value="Sugar_tr"/>
    <property type="match status" value="1"/>
</dbReference>
<dbReference type="InterPro" id="IPR005828">
    <property type="entry name" value="MFS_sugar_transport-like"/>
</dbReference>
<evidence type="ECO:0000256" key="7">
    <source>
        <dbReference type="RuleBase" id="RU003346"/>
    </source>
</evidence>
<evidence type="ECO:0000259" key="10">
    <source>
        <dbReference type="PROSITE" id="PS50850"/>
    </source>
</evidence>
<name>A0AAW0RPD8_9HYPO</name>
<evidence type="ECO:0000256" key="9">
    <source>
        <dbReference type="SAM" id="Phobius"/>
    </source>
</evidence>
<evidence type="ECO:0000256" key="3">
    <source>
        <dbReference type="ARBA" id="ARBA00022448"/>
    </source>
</evidence>
<dbReference type="GO" id="GO:0016020">
    <property type="term" value="C:membrane"/>
    <property type="evidence" value="ECO:0007669"/>
    <property type="project" value="UniProtKB-SubCell"/>
</dbReference>
<organism evidence="11 12">
    <name type="scientific">Beauveria asiatica</name>
    <dbReference type="NCBI Taxonomy" id="1069075"/>
    <lineage>
        <taxon>Eukaryota</taxon>
        <taxon>Fungi</taxon>
        <taxon>Dikarya</taxon>
        <taxon>Ascomycota</taxon>
        <taxon>Pezizomycotina</taxon>
        <taxon>Sordariomycetes</taxon>
        <taxon>Hypocreomycetidae</taxon>
        <taxon>Hypocreales</taxon>
        <taxon>Cordycipitaceae</taxon>
        <taxon>Beauveria</taxon>
    </lineage>
</organism>
<evidence type="ECO:0000256" key="1">
    <source>
        <dbReference type="ARBA" id="ARBA00004141"/>
    </source>
</evidence>
<feature type="transmembrane region" description="Helical" evidence="9">
    <location>
        <begin position="235"/>
        <end position="257"/>
    </location>
</feature>
<reference evidence="11 12" key="1">
    <citation type="submission" date="2020-02" db="EMBL/GenBank/DDBJ databases">
        <title>Comparative genomics of the hypocrealean fungal genus Beauvera.</title>
        <authorList>
            <person name="Showalter D.N."/>
            <person name="Bushley K.E."/>
            <person name="Rehner S.A."/>
        </authorList>
    </citation>
    <scope>NUCLEOTIDE SEQUENCE [LARGE SCALE GENOMIC DNA]</scope>
    <source>
        <strain evidence="11 12">ARSEF4384</strain>
    </source>
</reference>
<evidence type="ECO:0000256" key="5">
    <source>
        <dbReference type="ARBA" id="ARBA00022989"/>
    </source>
</evidence>
<dbReference type="PANTHER" id="PTHR48022:SF77">
    <property type="entry name" value="MAJOR FACILITATOR SUPERFAMILY (MFS) PROFILE DOMAIN-CONTAINING PROTEIN"/>
    <property type="match status" value="1"/>
</dbReference>
<sequence length="620" mass="68113">MKAPTQSPSHLPSQSPHSTSTPATPSPNLDVALPLPSPASPDSPASESVYAPADDIRPSPGSKLADDDESDSHGPANMHIPSPMKTIDRLKHFNGMLVFFMLYMALCAFNYGFDVGTFSGVQGMHSFSRRFGEYNEKKNVFAIPAWLLSIMTATPFLGKAVGCAICGPIAEKRGRKFAILGLCILSFIGVTLQTTAASAAQFTVGRVFTFAMTGMTIVVVPIFQAEASPRVLRGMFGSTLQAMVLFGQVISTLVTYGTETMNSAAGWRIPIGLQFIAPCLLCVMLYFLPESPRWLLSRGRREEAIQSLAKFRKRTTLEEVAVELNGIALSHNRENQGTWAEVFGRENRVRTAVATLAMFGQQITGQAFASQYAVVFYQSQGFGASAFLFNVLNSVISLLAVMITWLFVDSTGRRPVLLLGGTFMAVFFFIFGSVGSIHEDNRSPAMTNLMVACLMLFYFFYNLSWAPVSFIVVSEIAAQRVREKTNLFACVISVLTTFVTSFTIPYLISDKYANLGARVGYIYGSTSLIMIVATYFFIPELKGRTLEEVDQLFASGMPLRQFGKIPTRSPQDAYQIELERQMRLEDEARQMQADIPLETMAQPDGTNEKASQVQTGHQVV</sequence>
<gene>
    <name evidence="11" type="ORF">G3M48_006550</name>
</gene>
<dbReference type="PRINTS" id="PR00171">
    <property type="entry name" value="SUGRTRNSPORT"/>
</dbReference>
<feature type="compositionally biased region" description="Low complexity" evidence="8">
    <location>
        <begin position="1"/>
        <end position="34"/>
    </location>
</feature>
<comment type="similarity">
    <text evidence="2 7">Belongs to the major facilitator superfamily. Sugar transporter (TC 2.A.1.1) family.</text>
</comment>
<dbReference type="NCBIfam" id="TIGR00879">
    <property type="entry name" value="SP"/>
    <property type="match status" value="1"/>
</dbReference>
<dbReference type="InterPro" id="IPR003663">
    <property type="entry name" value="Sugar/inositol_transpt"/>
</dbReference>
<keyword evidence="5 9" id="KW-1133">Transmembrane helix</keyword>
<feature type="transmembrane region" description="Helical" evidence="9">
    <location>
        <begin position="353"/>
        <end position="374"/>
    </location>
</feature>
<comment type="subcellular location">
    <subcellularLocation>
        <location evidence="1">Membrane</location>
        <topology evidence="1">Multi-pass membrane protein</topology>
    </subcellularLocation>
</comment>
<feature type="domain" description="Major facilitator superfamily (MFS) profile" evidence="10">
    <location>
        <begin position="100"/>
        <end position="542"/>
    </location>
</feature>
<dbReference type="FunFam" id="1.20.1250.20:FF:000078">
    <property type="entry name" value="MFS maltose transporter, putative"/>
    <property type="match status" value="1"/>
</dbReference>